<keyword evidence="3" id="KW-1185">Reference proteome</keyword>
<dbReference type="PANTHER" id="PTHR20933">
    <property type="entry name" value="F-BOX ONLY PROTEIN 33"/>
    <property type="match status" value="1"/>
</dbReference>
<dbReference type="Gene3D" id="1.20.1280.50">
    <property type="match status" value="1"/>
</dbReference>
<gene>
    <name evidence="2" type="ORF">MNOR_LOCUS10888</name>
</gene>
<feature type="non-terminal residue" evidence="2">
    <location>
        <position position="1"/>
    </location>
</feature>
<evidence type="ECO:0000313" key="3">
    <source>
        <dbReference type="Proteomes" id="UP001497623"/>
    </source>
</evidence>
<reference evidence="2 3" key="1">
    <citation type="submission" date="2024-05" db="EMBL/GenBank/DDBJ databases">
        <authorList>
            <person name="Wallberg A."/>
        </authorList>
    </citation>
    <scope>NUCLEOTIDE SEQUENCE [LARGE SCALE GENOMIC DNA]</scope>
</reference>
<dbReference type="SMART" id="SM00256">
    <property type="entry name" value="FBOX"/>
    <property type="match status" value="1"/>
</dbReference>
<dbReference type="CDD" id="cd22104">
    <property type="entry name" value="F-box_FBXO33"/>
    <property type="match status" value="1"/>
</dbReference>
<protein>
    <recommendedName>
        <fullName evidence="1">F-box domain-containing protein</fullName>
    </recommendedName>
</protein>
<evidence type="ECO:0000313" key="2">
    <source>
        <dbReference type="EMBL" id="CAL4079249.1"/>
    </source>
</evidence>
<sequence length="112" mass="12989">VNIMSTQQWHWNLLPSVIVIEILSYLPLSSRISACSTCKSWRSALFHPSFWRKMTLVLKSADWCAIERTRFLASWGVRKVRSCYLHLDTVSSSCLIEADHILLKLSRNPQVR</sequence>
<dbReference type="EMBL" id="CAXKWB010005608">
    <property type="protein sequence ID" value="CAL4079249.1"/>
    <property type="molecule type" value="Genomic_DNA"/>
</dbReference>
<accession>A0AAV2QG48</accession>
<dbReference type="AlphaFoldDB" id="A0AAV2QG48"/>
<name>A0AAV2QG48_MEGNR</name>
<dbReference type="SUPFAM" id="SSF81383">
    <property type="entry name" value="F-box domain"/>
    <property type="match status" value="1"/>
</dbReference>
<organism evidence="2 3">
    <name type="scientific">Meganyctiphanes norvegica</name>
    <name type="common">Northern krill</name>
    <name type="synonym">Thysanopoda norvegica</name>
    <dbReference type="NCBI Taxonomy" id="48144"/>
    <lineage>
        <taxon>Eukaryota</taxon>
        <taxon>Metazoa</taxon>
        <taxon>Ecdysozoa</taxon>
        <taxon>Arthropoda</taxon>
        <taxon>Crustacea</taxon>
        <taxon>Multicrustacea</taxon>
        <taxon>Malacostraca</taxon>
        <taxon>Eumalacostraca</taxon>
        <taxon>Eucarida</taxon>
        <taxon>Euphausiacea</taxon>
        <taxon>Euphausiidae</taxon>
        <taxon>Meganyctiphanes</taxon>
    </lineage>
</organism>
<dbReference type="InterPro" id="IPR001810">
    <property type="entry name" value="F-box_dom"/>
</dbReference>
<feature type="domain" description="F-box" evidence="1">
    <location>
        <begin position="8"/>
        <end position="54"/>
    </location>
</feature>
<dbReference type="GO" id="GO:0031398">
    <property type="term" value="P:positive regulation of protein ubiquitination"/>
    <property type="evidence" value="ECO:0007669"/>
    <property type="project" value="TreeGrafter"/>
</dbReference>
<dbReference type="PROSITE" id="PS50181">
    <property type="entry name" value="FBOX"/>
    <property type="match status" value="1"/>
</dbReference>
<dbReference type="Proteomes" id="UP001497623">
    <property type="component" value="Unassembled WGS sequence"/>
</dbReference>
<comment type="caution">
    <text evidence="2">The sequence shown here is derived from an EMBL/GenBank/DDBJ whole genome shotgun (WGS) entry which is preliminary data.</text>
</comment>
<proteinExistence type="predicted"/>
<evidence type="ECO:0000259" key="1">
    <source>
        <dbReference type="PROSITE" id="PS50181"/>
    </source>
</evidence>
<dbReference type="InterPro" id="IPR036047">
    <property type="entry name" value="F-box-like_dom_sf"/>
</dbReference>
<dbReference type="PANTHER" id="PTHR20933:SF3">
    <property type="entry name" value="F-BOX ONLY PROTEIN 33"/>
    <property type="match status" value="1"/>
</dbReference>
<dbReference type="Pfam" id="PF12937">
    <property type="entry name" value="F-box-like"/>
    <property type="match status" value="1"/>
</dbReference>